<name>A0ABV2X9C0_9NOCA</name>
<evidence type="ECO:0000256" key="4">
    <source>
        <dbReference type="ARBA" id="ARBA00038022"/>
    </source>
</evidence>
<dbReference type="Gene3D" id="3.40.50.300">
    <property type="entry name" value="P-loop containing nucleotide triphosphate hydrolases"/>
    <property type="match status" value="1"/>
</dbReference>
<dbReference type="InterPro" id="IPR027417">
    <property type="entry name" value="P-loop_NTPase"/>
</dbReference>
<dbReference type="InterPro" id="IPR019775">
    <property type="entry name" value="WD40_repeat_CS"/>
</dbReference>
<gene>
    <name evidence="8" type="ORF">ABZ507_11655</name>
</gene>
<sequence length="1392" mass="151908">MAGRELRVFVSSTFRDMQGERDHLVKVVFPQLRKLAAARGVSWSEVDLRWGITDEATAEGRVLPICLAEVERCAPYFIGLLGDRYGWIPQDVGPLAAERPWVLDRSDRSVTELEILQGLQAGGPGVGGRHFYFRAPHSAAPDSPLSAVESVDRQGRLEQLEERIREAAASGRCRLREGYRDPAELGSWVLEDFTRLIDSLFPAAEASKDRFDDAGWDQRRRLTEVYIARDRDFARLDAHFNGSGPPLVVCGDSGLGKTALLANWISHRQRRDPERPALGYFIGVTSAITTPAQLLRELMVELRRRHSIAEEVPFGLPQLQAAFPRFLEQAVAGGSLAVVIDAVNQLEGGEDLTWIPARTDPRVRLVVSTTPGPILDALDPSWPRLTVQPLDTAERRALVVRLLAAHRRELDHARLERIVAAEQSAVPLFTCSMLDELRQFGDHDRLDEMIERYLSVQDAAALFDLIIQRWADDFGVAVVDSALAVLACAAAGMSPAELLDLLGEGAQPLPAAHWVPFHLAAEPLLANRSGLLSFLHESLAAAVHRRVLATPERERSVRTRIGDYFQAQPSFLDQARTAPNLRKAQELMAQRLRSGDRQRSLATLCDLDYIEVKIGARLAPQLLAEYAAAEVAFGPDGHTMEFARFVSRSLSDLIHDPAGTFQVAANEPDSSAVAAAAGRRWAARQERRLWLQHLNKDTASPQFGLTYDGHRKPGEGGGGSSNWITACRHSPDGRWIASVDYEGSLHVRDAETGALRRIINGEKSGNAECAWAPDSRHLVVVGGGSPMVLDALTGQRVAVLRGRAGLSARSCDWSADGRRIVTGGGNFDYSGETARDRYRRQVVIWDTGDWSTHHAVVGHENEVSCVRFAADSATVVSGDSGYRSDLNSLAVWDRETGAELARRPCAGEITAIACPARGTTVWTEMHGNLSGTVNLARGELSQVEWTTPVPSPTSVAMSADGRWVAVGSRDQSLYVLNAATGAIRVTLAGHGSWVEACDASPTRPVFITGSRDCTVRTWPLPPTETGSASHAPRHELQVSVGVFSPDGSLFVSGGDSDEHSDPTGSVQLWDARTGAHRAQLLAGHNGITACAFVDDFHIVVSTDGGYARGPQVLDIDVHSGVTAVRLDRYFPPKWKVDRRRRLIFVPAVGDYARANEARLVRLDDGWKVERTKGRGGCVISESAGLVATGDDAGRVIVHELGRASSSSRQKIPRQRRFTRWGPAFQTGVASLASSTDMRYLAAVSDGRLSSGGEMHRELRCWDLAEGKSALYIPEGDLRAPLFSADSFVVTRGGDVLVFDLPTFRPRATLRGHGFHVTGSAVVPGTPWLATVSLDQTLRLWNLRTLRPERTFPLRGRGTVLAVSPTQPVLAAGDELGIVYLLAIRTQPDEQQA</sequence>
<dbReference type="SUPFAM" id="SSF52540">
    <property type="entry name" value="P-loop containing nucleoside triphosphate hydrolases"/>
    <property type="match status" value="1"/>
</dbReference>
<comment type="similarity">
    <text evidence="4">Belongs to the WD repeat DCAF12 family.</text>
</comment>
<evidence type="ECO:0000256" key="1">
    <source>
        <dbReference type="ARBA" id="ARBA00004300"/>
    </source>
</evidence>
<dbReference type="Gene3D" id="2.130.10.10">
    <property type="entry name" value="YVTN repeat-like/Quinoprotein amine dehydrogenase"/>
    <property type="match status" value="3"/>
</dbReference>
<dbReference type="Proteomes" id="UP001550535">
    <property type="component" value="Unassembled WGS sequence"/>
</dbReference>
<evidence type="ECO:0000256" key="2">
    <source>
        <dbReference type="ARBA" id="ARBA00022574"/>
    </source>
</evidence>
<dbReference type="PANTHER" id="PTHR19860:SF40">
    <property type="entry name" value="WD40 REPEAT-CONTAINING PROTEIN"/>
    <property type="match status" value="1"/>
</dbReference>
<keyword evidence="2 6" id="KW-0853">WD repeat</keyword>
<dbReference type="PROSITE" id="PS50294">
    <property type="entry name" value="WD_REPEATS_REGION"/>
    <property type="match status" value="2"/>
</dbReference>
<dbReference type="SMART" id="SM00320">
    <property type="entry name" value="WD40"/>
    <property type="match status" value="10"/>
</dbReference>
<comment type="subunit">
    <text evidence="5">Component of the DCX(DCAF12) E3 ubiquitin ligase complex, at least composed of CUL4 (CUL4A or CUL4B), DDB1, DCAF12 and RBX1.</text>
</comment>
<comment type="caution">
    <text evidence="8">The sequence shown here is derived from an EMBL/GenBank/DDBJ whole genome shotgun (WGS) entry which is preliminary data.</text>
</comment>
<evidence type="ECO:0000313" key="9">
    <source>
        <dbReference type="Proteomes" id="UP001550535"/>
    </source>
</evidence>
<dbReference type="RefSeq" id="WP_357991145.1">
    <property type="nucleotide sequence ID" value="NZ_JBEYBR010000023.1"/>
</dbReference>
<evidence type="ECO:0000256" key="5">
    <source>
        <dbReference type="ARBA" id="ARBA00038623"/>
    </source>
</evidence>
<evidence type="ECO:0000256" key="6">
    <source>
        <dbReference type="PROSITE-ProRule" id="PRU00221"/>
    </source>
</evidence>
<dbReference type="EMBL" id="JBEYBR010000023">
    <property type="protein sequence ID" value="MEU2122464.1"/>
    <property type="molecule type" value="Genomic_DNA"/>
</dbReference>
<accession>A0ABV2X9C0</accession>
<reference evidence="8 9" key="1">
    <citation type="submission" date="2024-06" db="EMBL/GenBank/DDBJ databases">
        <title>The Natural Products Discovery Center: Release of the First 8490 Sequenced Strains for Exploring Actinobacteria Biosynthetic Diversity.</title>
        <authorList>
            <person name="Kalkreuter E."/>
            <person name="Kautsar S.A."/>
            <person name="Yang D."/>
            <person name="Bader C.D."/>
            <person name="Teijaro C.N."/>
            <person name="Fluegel L."/>
            <person name="Davis C.M."/>
            <person name="Simpson J.R."/>
            <person name="Lauterbach L."/>
            <person name="Steele A.D."/>
            <person name="Gui C."/>
            <person name="Meng S."/>
            <person name="Li G."/>
            <person name="Viehrig K."/>
            <person name="Ye F."/>
            <person name="Su P."/>
            <person name="Kiefer A.F."/>
            <person name="Nichols A."/>
            <person name="Cepeda A.J."/>
            <person name="Yan W."/>
            <person name="Fan B."/>
            <person name="Jiang Y."/>
            <person name="Adhikari A."/>
            <person name="Zheng C.-J."/>
            <person name="Schuster L."/>
            <person name="Cowan T.M."/>
            <person name="Smanski M.J."/>
            <person name="Chevrette M.G."/>
            <person name="De Carvalho L.P.S."/>
            <person name="Shen B."/>
        </authorList>
    </citation>
    <scope>NUCLEOTIDE SEQUENCE [LARGE SCALE GENOMIC DNA]</scope>
    <source>
        <strain evidence="8 9">NPDC019434</strain>
    </source>
</reference>
<dbReference type="InterPro" id="IPR011047">
    <property type="entry name" value="Quinoprotein_ADH-like_sf"/>
</dbReference>
<dbReference type="PANTHER" id="PTHR19860">
    <property type="entry name" value="DDB1- AND CUL4-ASSOCIATED FACTOR 12-RELATED"/>
    <property type="match status" value="1"/>
</dbReference>
<evidence type="ECO:0000256" key="3">
    <source>
        <dbReference type="ARBA" id="ARBA00022737"/>
    </source>
</evidence>
<dbReference type="Gene3D" id="1.25.40.370">
    <property type="match status" value="1"/>
</dbReference>
<dbReference type="InterPro" id="IPR001680">
    <property type="entry name" value="WD40_rpt"/>
</dbReference>
<feature type="domain" description="DUF4062" evidence="7">
    <location>
        <begin position="7"/>
        <end position="115"/>
    </location>
</feature>
<dbReference type="InterPro" id="IPR025139">
    <property type="entry name" value="DUF4062"/>
</dbReference>
<dbReference type="PROSITE" id="PS00678">
    <property type="entry name" value="WD_REPEATS_1"/>
    <property type="match status" value="1"/>
</dbReference>
<protein>
    <submittedName>
        <fullName evidence="8">DUF4062 domain-containing protein</fullName>
    </submittedName>
</protein>
<dbReference type="Pfam" id="PF00400">
    <property type="entry name" value="WD40"/>
    <property type="match status" value="5"/>
</dbReference>
<dbReference type="InterPro" id="IPR051191">
    <property type="entry name" value="DCAF12"/>
</dbReference>
<dbReference type="InterPro" id="IPR015943">
    <property type="entry name" value="WD40/YVTN_repeat-like_dom_sf"/>
</dbReference>
<proteinExistence type="inferred from homology"/>
<evidence type="ECO:0000313" key="8">
    <source>
        <dbReference type="EMBL" id="MEU2122464.1"/>
    </source>
</evidence>
<dbReference type="PROSITE" id="PS50082">
    <property type="entry name" value="WD_REPEATS_2"/>
    <property type="match status" value="2"/>
</dbReference>
<keyword evidence="9" id="KW-1185">Reference proteome</keyword>
<organism evidence="8 9">
    <name type="scientific">Nocardia niwae</name>
    <dbReference type="NCBI Taxonomy" id="626084"/>
    <lineage>
        <taxon>Bacteria</taxon>
        <taxon>Bacillati</taxon>
        <taxon>Actinomycetota</taxon>
        <taxon>Actinomycetes</taxon>
        <taxon>Mycobacteriales</taxon>
        <taxon>Nocardiaceae</taxon>
        <taxon>Nocardia</taxon>
    </lineage>
</organism>
<comment type="subcellular location">
    <subcellularLocation>
        <location evidence="1">Cytoplasm</location>
        <location evidence="1">Cytoskeleton</location>
        <location evidence="1">Microtubule organizing center</location>
        <location evidence="1">Centrosome</location>
    </subcellularLocation>
</comment>
<dbReference type="Pfam" id="PF13271">
    <property type="entry name" value="DUF4062"/>
    <property type="match status" value="1"/>
</dbReference>
<feature type="repeat" description="WD" evidence="6">
    <location>
        <begin position="1309"/>
        <end position="1350"/>
    </location>
</feature>
<feature type="repeat" description="WD" evidence="6">
    <location>
        <begin position="987"/>
        <end position="1018"/>
    </location>
</feature>
<keyword evidence="3" id="KW-0677">Repeat</keyword>
<dbReference type="SUPFAM" id="SSF50998">
    <property type="entry name" value="Quinoprotein alcohol dehydrogenase-like"/>
    <property type="match status" value="2"/>
</dbReference>
<evidence type="ECO:0000259" key="7">
    <source>
        <dbReference type="Pfam" id="PF13271"/>
    </source>
</evidence>